<dbReference type="PANTHER" id="PTHR31286:SF99">
    <property type="entry name" value="DUF4283 DOMAIN-CONTAINING PROTEIN"/>
    <property type="match status" value="1"/>
</dbReference>
<evidence type="ECO:0000313" key="4">
    <source>
        <dbReference type="EMBL" id="GEU29963.1"/>
    </source>
</evidence>
<dbReference type="Gene3D" id="3.60.10.10">
    <property type="entry name" value="Endonuclease/exonuclease/phosphatase"/>
    <property type="match status" value="1"/>
</dbReference>
<dbReference type="InterPro" id="IPR000477">
    <property type="entry name" value="RT_dom"/>
</dbReference>
<dbReference type="SUPFAM" id="SSF56219">
    <property type="entry name" value="DNase I-like"/>
    <property type="match status" value="1"/>
</dbReference>
<protein>
    <recommendedName>
        <fullName evidence="5">Reverse transcriptase domain-containing protein</fullName>
    </recommendedName>
</protein>
<dbReference type="InterPro" id="IPR036691">
    <property type="entry name" value="Endo/exonu/phosph_ase_sf"/>
</dbReference>
<dbReference type="PANTHER" id="PTHR31286">
    <property type="entry name" value="GLYCINE-RICH CELL WALL STRUCTURAL PROTEIN 1.8-LIKE"/>
    <property type="match status" value="1"/>
</dbReference>
<comment type="caution">
    <text evidence="4">The sequence shown here is derived from an EMBL/GenBank/DDBJ whole genome shotgun (WGS) entry which is preliminary data.</text>
</comment>
<feature type="domain" description="Reverse transcriptase" evidence="2">
    <location>
        <begin position="593"/>
        <end position="727"/>
    </location>
</feature>
<gene>
    <name evidence="4" type="ORF">Tci_001941</name>
</gene>
<evidence type="ECO:0000259" key="2">
    <source>
        <dbReference type="Pfam" id="PF00078"/>
    </source>
</evidence>
<evidence type="ECO:0000259" key="3">
    <source>
        <dbReference type="Pfam" id="PF13966"/>
    </source>
</evidence>
<name>A0A699GJW1_TANCI</name>
<dbReference type="EMBL" id="BKCJ010000115">
    <property type="protein sequence ID" value="GEU29963.1"/>
    <property type="molecule type" value="Genomic_DNA"/>
</dbReference>
<evidence type="ECO:0008006" key="5">
    <source>
        <dbReference type="Google" id="ProtNLM"/>
    </source>
</evidence>
<dbReference type="InterPro" id="IPR026960">
    <property type="entry name" value="RVT-Znf"/>
</dbReference>
<keyword evidence="1" id="KW-0175">Coiled coil</keyword>
<dbReference type="AlphaFoldDB" id="A0A699GJW1"/>
<dbReference type="InterPro" id="IPR040256">
    <property type="entry name" value="At4g02000-like"/>
</dbReference>
<dbReference type="Pfam" id="PF13966">
    <property type="entry name" value="zf-RVT"/>
    <property type="match status" value="1"/>
</dbReference>
<feature type="coiled-coil region" evidence="1">
    <location>
        <begin position="506"/>
        <end position="533"/>
    </location>
</feature>
<dbReference type="Pfam" id="PF00078">
    <property type="entry name" value="RVT_1"/>
    <property type="match status" value="1"/>
</dbReference>
<proteinExistence type="predicted"/>
<reference evidence="4" key="1">
    <citation type="journal article" date="2019" name="Sci. Rep.">
        <title>Draft genome of Tanacetum cinerariifolium, the natural source of mosquito coil.</title>
        <authorList>
            <person name="Yamashiro T."/>
            <person name="Shiraishi A."/>
            <person name="Satake H."/>
            <person name="Nakayama K."/>
        </authorList>
    </citation>
    <scope>NUCLEOTIDE SEQUENCE</scope>
</reference>
<accession>A0A699GJW1</accession>
<evidence type="ECO:0000256" key="1">
    <source>
        <dbReference type="SAM" id="Coils"/>
    </source>
</evidence>
<sequence length="984" mass="113567">MRNEVSVNGAAVTIPMEAVESVNARFVNTLYGYFIGDRLAFPLVENYVKNTWANVLENGPWLIRRVPLLLNEWTSNTILKKDEIKRVPVWVKMHHVPIVAYSDVGLSLISTQIGKPLMLDSYTSNMCLNSWGRSAYVRVLIEIAADVEQMKSLIIAIPVGNKEGHTFATIDIKYEWTPPRCASCRIFDHVSKKCPKLPKVASNEKVIEVKRRRRKLKRRDVDEYIIIEENSKAVNNNQGQALPLKCFLMINVSAWNIRGMNLSPKQNEVRQVIYENKLSVSAILESHVATRNLERLCKHVFKNWNWISNAMSCLKGTRIIVGWNQNDVDVAVIHQDPQVIHTRIWIKADRKEFFCSFVYAFNKYIHRRPLWKGLCLHKNYINNRPWCLLGGFNAPLFVEDTSIGSSSLDVTMREFKECVENMEVMDVQRTGLQYTWNQKPKGKDGILCKLDRVLANLEFLDVFMGAHAVFKPYRISDHSPVVLSIPSLVKKLKGLKKPIRKLMYDKGNLHDNVIRLREELDKVQTNLDSDLRNFSLREKEAVTVADFNEALLMEEKFLKQKAKITWLKEGDSNTAYFHKVVKNHVSRSRIDVVTDAYGNVHHSTEVAKAFTNHYETFLGQPGNTSDFSTDNLFPSTLNESEAINMGKRGLRQGDPLSPYLFTLIMEVFTLMLKRRVSETFTFTYHRFCSELDLINLCFVDDLFLFAHGDVNLANVIKDALDDFKDASDRLSVKYLSVPLVSSQLISRDYSLWIWPNDWLVKYPILNSIPTPVISDDNSDSLEWRCRDGMGKPFSVHNVWDSIHPRDNPVPWCDLVWFHACIPRHAFNMWLIFKQRLRTQDCLRSWEVNFDLAIVCPLCETRPDSHEHLFFDCPFSQQVWSRIQQIAGLTGAGPSLATIITHLLPIAKRKSSKSCIGKLVVAATTYFIWHEHNSWLFNKVKRSVTEVVDCILFNVRLKLLSCRFKKSRDAIMFARLWKIPIFNLK</sequence>
<feature type="domain" description="Reverse transcriptase zinc-binding" evidence="3">
    <location>
        <begin position="793"/>
        <end position="879"/>
    </location>
</feature>
<organism evidence="4">
    <name type="scientific">Tanacetum cinerariifolium</name>
    <name type="common">Dalmatian daisy</name>
    <name type="synonym">Chrysanthemum cinerariifolium</name>
    <dbReference type="NCBI Taxonomy" id="118510"/>
    <lineage>
        <taxon>Eukaryota</taxon>
        <taxon>Viridiplantae</taxon>
        <taxon>Streptophyta</taxon>
        <taxon>Embryophyta</taxon>
        <taxon>Tracheophyta</taxon>
        <taxon>Spermatophyta</taxon>
        <taxon>Magnoliopsida</taxon>
        <taxon>eudicotyledons</taxon>
        <taxon>Gunneridae</taxon>
        <taxon>Pentapetalae</taxon>
        <taxon>asterids</taxon>
        <taxon>campanulids</taxon>
        <taxon>Asterales</taxon>
        <taxon>Asteraceae</taxon>
        <taxon>Asteroideae</taxon>
        <taxon>Anthemideae</taxon>
        <taxon>Anthemidinae</taxon>
        <taxon>Tanacetum</taxon>
    </lineage>
</organism>